<dbReference type="Proteomes" id="UP000509346">
    <property type="component" value="Chromosome"/>
</dbReference>
<dbReference type="InterPro" id="IPR017850">
    <property type="entry name" value="Alkaline_phosphatase_core_sf"/>
</dbReference>
<evidence type="ECO:0000313" key="4">
    <source>
        <dbReference type="EMBL" id="QLH82058.1"/>
    </source>
</evidence>
<evidence type="ECO:0000313" key="5">
    <source>
        <dbReference type="Proteomes" id="UP000509346"/>
    </source>
</evidence>
<dbReference type="GeneID" id="56083068"/>
<dbReference type="PANTHER" id="PTHR45953">
    <property type="entry name" value="IDURONATE 2-SULFATASE"/>
    <property type="match status" value="1"/>
</dbReference>
<organism evidence="4 5">
    <name type="scientific">Halosimplex pelagicum</name>
    <dbReference type="NCBI Taxonomy" id="869886"/>
    <lineage>
        <taxon>Archaea</taxon>
        <taxon>Methanobacteriati</taxon>
        <taxon>Methanobacteriota</taxon>
        <taxon>Stenosarchaea group</taxon>
        <taxon>Halobacteria</taxon>
        <taxon>Halobacteriales</taxon>
        <taxon>Haloarculaceae</taxon>
        <taxon>Halosimplex</taxon>
    </lineage>
</organism>
<feature type="domain" description="Sulfatase N-terminal" evidence="3">
    <location>
        <begin position="4"/>
        <end position="380"/>
    </location>
</feature>
<keyword evidence="5" id="KW-1185">Reference proteome</keyword>
<dbReference type="KEGG" id="hpel:HZS54_10725"/>
<evidence type="ECO:0000256" key="2">
    <source>
        <dbReference type="ARBA" id="ARBA00022801"/>
    </source>
</evidence>
<accession>A0A7D5PBY8</accession>
<keyword evidence="4" id="KW-0808">Transferase</keyword>
<dbReference type="GO" id="GO:0008484">
    <property type="term" value="F:sulfuric ester hydrolase activity"/>
    <property type="evidence" value="ECO:0007669"/>
    <property type="project" value="TreeGrafter"/>
</dbReference>
<dbReference type="Gene3D" id="3.40.720.10">
    <property type="entry name" value="Alkaline Phosphatase, subunit A"/>
    <property type="match status" value="1"/>
</dbReference>
<protein>
    <submittedName>
        <fullName evidence="4">Sulfatase-like hydrolase/transferase</fullName>
    </submittedName>
</protein>
<dbReference type="RefSeq" id="WP_179922526.1">
    <property type="nucleotide sequence ID" value="NZ_CP058909.1"/>
</dbReference>
<dbReference type="GO" id="GO:0016740">
    <property type="term" value="F:transferase activity"/>
    <property type="evidence" value="ECO:0007669"/>
    <property type="project" value="UniProtKB-KW"/>
</dbReference>
<dbReference type="Pfam" id="PF00884">
    <property type="entry name" value="Sulfatase"/>
    <property type="match status" value="1"/>
</dbReference>
<gene>
    <name evidence="4" type="ORF">HZS54_10725</name>
</gene>
<dbReference type="EMBL" id="CP058909">
    <property type="protein sequence ID" value="QLH82058.1"/>
    <property type="molecule type" value="Genomic_DNA"/>
</dbReference>
<dbReference type="GO" id="GO:0046872">
    <property type="term" value="F:metal ion binding"/>
    <property type="evidence" value="ECO:0007669"/>
    <property type="project" value="UniProtKB-KW"/>
</dbReference>
<keyword evidence="2 4" id="KW-0378">Hydrolase</keyword>
<evidence type="ECO:0000259" key="3">
    <source>
        <dbReference type="Pfam" id="PF00884"/>
    </source>
</evidence>
<dbReference type="GO" id="GO:0005737">
    <property type="term" value="C:cytoplasm"/>
    <property type="evidence" value="ECO:0007669"/>
    <property type="project" value="TreeGrafter"/>
</dbReference>
<keyword evidence="1" id="KW-0479">Metal-binding</keyword>
<evidence type="ECO:0000256" key="1">
    <source>
        <dbReference type="ARBA" id="ARBA00022723"/>
    </source>
</evidence>
<reference evidence="4 5" key="1">
    <citation type="submission" date="2020-07" db="EMBL/GenBank/DDBJ databases">
        <title>Halosimplex litoreum sp. nov. and Halosimplex rubrum sp. nov., isolated from different salt environments.</title>
        <authorList>
            <person name="Cui H."/>
        </authorList>
    </citation>
    <scope>NUCLEOTIDE SEQUENCE [LARGE SCALE GENOMIC DNA]</scope>
    <source>
        <strain evidence="4 5">R2</strain>
    </source>
</reference>
<dbReference type="AlphaFoldDB" id="A0A7D5PBY8"/>
<dbReference type="OrthoDB" id="145229at2157"/>
<proteinExistence type="predicted"/>
<name>A0A7D5PBY8_9EURY</name>
<dbReference type="InterPro" id="IPR000917">
    <property type="entry name" value="Sulfatase_N"/>
</dbReference>
<dbReference type="PANTHER" id="PTHR45953:SF1">
    <property type="entry name" value="IDURONATE 2-SULFATASE"/>
    <property type="match status" value="1"/>
</dbReference>
<sequence length="484" mass="54555">MPRPNLLLIHTDQQRWDALGANGNDEIHTPNLDRMAAGGVNLDRYFVNAPVCMPSRASYLTGLYPSELRIFGNGVTLPEDVPTLPEFLGARGYETANIGKLHFHPHADRDHTQPHPDYGFDHLEISDEPGCYKDDYRAWVRERAPDQLDEISIGLPPAAETWQDMMGVEDGIEHRDPRFVADAVPFEADADLTHSAFVGRRTSEYVAAHADDSDPFLCVAGFYSPHSPWVVPQRYLDLYDREEITVPDLPAHLRAERAEREIDEDAPPSQQVTFDEDERRAVRHGYYAMVSEVDRWVGEILDALENAGIADETVVVFTSDHGEDLGDHLTYGKGWPGWDSISRVPMLVHWPEGIESPGRTESDLVEAVDLVPTLLDAAGVAVPSDLQGESFLPLLTDERERYEGRDSALTESRNGKILRTDRYRYTVTADGTEQLFDLETDPGEFHDRSDDDEHADALAGLRHRLIQRTTTVDREGERPIDYQY</sequence>
<dbReference type="SUPFAM" id="SSF53649">
    <property type="entry name" value="Alkaline phosphatase-like"/>
    <property type="match status" value="1"/>
</dbReference>